<protein>
    <submittedName>
        <fullName evidence="2">Heatr6 protein</fullName>
    </submittedName>
</protein>
<organism evidence="2 3">
    <name type="scientific">Paratrimastix pyriformis</name>
    <dbReference type="NCBI Taxonomy" id="342808"/>
    <lineage>
        <taxon>Eukaryota</taxon>
        <taxon>Metamonada</taxon>
        <taxon>Preaxostyla</taxon>
        <taxon>Paratrimastigidae</taxon>
        <taxon>Paratrimastix</taxon>
    </lineage>
</organism>
<dbReference type="SUPFAM" id="SSF48371">
    <property type="entry name" value="ARM repeat"/>
    <property type="match status" value="2"/>
</dbReference>
<feature type="compositionally biased region" description="Pro residues" evidence="1">
    <location>
        <begin position="355"/>
        <end position="364"/>
    </location>
</feature>
<evidence type="ECO:0000313" key="3">
    <source>
        <dbReference type="Proteomes" id="UP001141327"/>
    </source>
</evidence>
<dbReference type="Gene3D" id="1.25.10.10">
    <property type="entry name" value="Leucine-rich Repeat Variant"/>
    <property type="match status" value="1"/>
</dbReference>
<feature type="region of interest" description="Disordered" evidence="1">
    <location>
        <begin position="1472"/>
        <end position="1506"/>
    </location>
</feature>
<feature type="compositionally biased region" description="Low complexity" evidence="1">
    <location>
        <begin position="705"/>
        <end position="721"/>
    </location>
</feature>
<sequence>MTELGAFPSVQNVHDAEQFCERALNLLRRQAVTFAGPDLSKLVGFLLRLIDVSPPSTALALRVLGYAIAENMARIPKLHAPLLDLLLPLAAKPSPRDPDVQRLAVLALGNAALHCGPMRSSLPLVFEGLLDALQGAAEEPGAGPLLCAIMHSMHDVLAERRECPDGPATILLGLLKRLAFRGLLTLPPPTAAPPGQPPSPVKSPPPRSPPPRGGPSQGHGPKQGGWRVPPVAKLFERDDSPPPAGRPAAPAHGGPAASSTTEADDEADEGRQQRIRGGRGLAGPAAAAEEEDEDGFIPAQPRRLKPGGPGALPPRSLAGPPAQPQPQPARPLAGGHMELPSEPASDSETPDGCRTPPPPPPPQAHPAAGAEGAGEAGAASGVGAGGAHCRAGLIWYATLPPREAAQYGIAVEGVVGPAAPAVDGPVPDERQQQQQLAYAVGSPAQIRVLTAPVRLCALNLVETLVGVCTAGALFGRLGELLPDHQGARALPPPRPAPPPGAPQPEEGLSLLAIVIGDPVVKPLTGLDLRALTARAWGGPGGPSPGLIARRAAHLSCLCPDSDPAPQRAAAFVALSVRLGNLVRETHAGLAAALQPLPLAQLAGPAGRPLLAASAHALRLAPPPLCPGSYTHMQALAALQAARAGASLLPAECLPPGGATACAVPAGAAFALLLRVAEEARKVLVLATAPPLAAPQPGLPTPPGAEPQGAGATGVSSSTTTAAGTPLHLSLPALEALLVVPSRPLGGRPTTLVERLVDLVYSHTTACPRPSPMGGSSPQMAPAQAQMLTDALALLARLGRCYWRALLSSLPPAAPTRARGAPEGPAALLASTGSQRPVHPAPAPVAAPGGSSGPLQPRVAAQECLIEAALLARAGASMPAPQAPLYLAAATRPHRPQPPRRDGPGLPRPAGPGPPAGDPASLPPRRLWPRCQRPTRTPAGLHQARASRPTSWQSRPAQAPPGIPLLMLPMLPMLHALRAVWLEVGAGHLWTACSDPDVRVQAAACAAYFQITPAIYDSLLPLQRLIRPLVLGFADRDHALLLRAAACRVLGMLATFPSVRATDTLFLVDCVYQMRDTATDANLNLRTKAHWALANTCEALRFMAPPAMPANTPHVRTSAVRALGNLARLLFEDPGAELLGRMPPEMVVRMLGALTLAARSGSVKIRWNACYALGPSWQPRRRVQRCPNYKVRIHAAATLACPPTRAAYGCSFVPVFGALLRALEGIEGEAPDLAAYRYQGALHEQLLYTACAMLALKGLPDTLPPAVPAPVPAPPPPARPGACPWCLGAAAPDVEANGHNIVAEEDGEGDPWWDVARFWEGAAPGGEGPWWAPRLLRCLGAVALPGAEGGPGGWEEAGPALSGEEAGPALSGDEAAQEAARERRPEPPKRLTEETPLRPPGAIGSGAGRVRSGRLTGALVGRALETAGRLLELGQALAPPPPPGQAPHGGDGGAASAVGALAGQYRERARALLEAAAATDPSGSAPRTPAPFIPLACPSPASLSTPS</sequence>
<dbReference type="EMBL" id="JAPMOS010000011">
    <property type="protein sequence ID" value="KAJ4460780.1"/>
    <property type="molecule type" value="Genomic_DNA"/>
</dbReference>
<feature type="compositionally biased region" description="Low complexity" evidence="1">
    <location>
        <begin position="246"/>
        <end position="257"/>
    </location>
</feature>
<accession>A0ABQ8UNM1</accession>
<feature type="compositionally biased region" description="Basic and acidic residues" evidence="1">
    <location>
        <begin position="1378"/>
        <end position="1395"/>
    </location>
</feature>
<feature type="region of interest" description="Disordered" evidence="1">
    <location>
        <begin position="813"/>
        <end position="854"/>
    </location>
</feature>
<feature type="region of interest" description="Disordered" evidence="1">
    <location>
        <begin position="186"/>
        <end position="382"/>
    </location>
</feature>
<comment type="caution">
    <text evidence="2">The sequence shown here is derived from an EMBL/GenBank/DDBJ whole genome shotgun (WGS) entry which is preliminary data.</text>
</comment>
<dbReference type="InterPro" id="IPR016024">
    <property type="entry name" value="ARM-type_fold"/>
</dbReference>
<name>A0ABQ8UNM1_9EUKA</name>
<feature type="region of interest" description="Disordered" evidence="1">
    <location>
        <begin position="1433"/>
        <end position="1460"/>
    </location>
</feature>
<gene>
    <name evidence="2" type="ORF">PAPYR_3026</name>
</gene>
<feature type="region of interest" description="Disordered" evidence="1">
    <location>
        <begin position="890"/>
        <end position="956"/>
    </location>
</feature>
<feature type="compositionally biased region" description="Gly residues" evidence="1">
    <location>
        <begin position="371"/>
        <end position="382"/>
    </location>
</feature>
<evidence type="ECO:0000313" key="2">
    <source>
        <dbReference type="EMBL" id="KAJ4460780.1"/>
    </source>
</evidence>
<dbReference type="InterPro" id="IPR052107">
    <property type="entry name" value="HEAT6"/>
</dbReference>
<feature type="region of interest" description="Disordered" evidence="1">
    <location>
        <begin position="1345"/>
        <end position="1409"/>
    </location>
</feature>
<dbReference type="PANTHER" id="PTHR13366">
    <property type="entry name" value="MALARIA ANTIGEN-RELATED"/>
    <property type="match status" value="1"/>
</dbReference>
<feature type="compositionally biased region" description="Pro residues" evidence="1">
    <location>
        <begin position="691"/>
        <end position="704"/>
    </location>
</feature>
<keyword evidence="3" id="KW-1185">Reference proteome</keyword>
<evidence type="ECO:0000256" key="1">
    <source>
        <dbReference type="SAM" id="MobiDB-lite"/>
    </source>
</evidence>
<dbReference type="PANTHER" id="PTHR13366:SF0">
    <property type="entry name" value="HEAT REPEAT-CONTAINING PROTEIN 6"/>
    <property type="match status" value="1"/>
</dbReference>
<feature type="compositionally biased region" description="Pro residues" evidence="1">
    <location>
        <begin position="186"/>
        <end position="213"/>
    </location>
</feature>
<dbReference type="Proteomes" id="UP001141327">
    <property type="component" value="Unassembled WGS sequence"/>
</dbReference>
<proteinExistence type="predicted"/>
<feature type="region of interest" description="Disordered" evidence="1">
    <location>
        <begin position="690"/>
        <end position="721"/>
    </location>
</feature>
<feature type="compositionally biased region" description="Pro residues" evidence="1">
    <location>
        <begin position="905"/>
        <end position="916"/>
    </location>
</feature>
<dbReference type="InterPro" id="IPR011989">
    <property type="entry name" value="ARM-like"/>
</dbReference>
<reference evidence="2" key="1">
    <citation type="journal article" date="2022" name="bioRxiv">
        <title>Genomics of Preaxostyla Flagellates Illuminates Evolutionary Transitions and the Path Towards Mitochondrial Loss.</title>
        <authorList>
            <person name="Novak L.V.F."/>
            <person name="Treitli S.C."/>
            <person name="Pyrih J."/>
            <person name="Halakuc P."/>
            <person name="Pipaliya S.V."/>
            <person name="Vacek V."/>
            <person name="Brzon O."/>
            <person name="Soukal P."/>
            <person name="Eme L."/>
            <person name="Dacks J.B."/>
            <person name="Karnkowska A."/>
            <person name="Elias M."/>
            <person name="Hampl V."/>
        </authorList>
    </citation>
    <scope>NUCLEOTIDE SEQUENCE</scope>
    <source>
        <strain evidence="2">RCP-MX</strain>
    </source>
</reference>
<feature type="compositionally biased region" description="Low complexity" evidence="1">
    <location>
        <begin position="814"/>
        <end position="829"/>
    </location>
</feature>